<keyword evidence="1" id="KW-0808">Transferase</keyword>
<dbReference type="InterPro" id="IPR005624">
    <property type="entry name" value="PduO/GlcC-like"/>
</dbReference>
<dbReference type="InterPro" id="IPR052517">
    <property type="entry name" value="GlcG_carb_metab_protein"/>
</dbReference>
<dbReference type="Proteomes" id="UP000295496">
    <property type="component" value="Unassembled WGS sequence"/>
</dbReference>
<dbReference type="AlphaFoldDB" id="A0A4R1KR34"/>
<reference evidence="1 2" key="1">
    <citation type="submission" date="2019-03" db="EMBL/GenBank/DDBJ databases">
        <title>Genomic Encyclopedia of Type Strains, Phase IV (KMG-IV): sequencing the most valuable type-strain genomes for metagenomic binning, comparative biology and taxonomic classification.</title>
        <authorList>
            <person name="Goeker M."/>
        </authorList>
    </citation>
    <scope>NUCLEOTIDE SEQUENCE [LARGE SCALE GENOMIC DNA]</scope>
    <source>
        <strain evidence="1 2">DSM 10053</strain>
    </source>
</reference>
<comment type="caution">
    <text evidence="1">The sequence shown here is derived from an EMBL/GenBank/DDBJ whole genome shotgun (WGS) entry which is preliminary data.</text>
</comment>
<keyword evidence="2" id="KW-1185">Reference proteome</keyword>
<evidence type="ECO:0000313" key="2">
    <source>
        <dbReference type="Proteomes" id="UP000295496"/>
    </source>
</evidence>
<sequence>MNNINIMSLEQTILQSIERVQSEQHNRMLTFDEMVLLATNVEKTAQEMGIDVVFSLVDKNGLQRFYFAMPNTLLVSHQLAFQKAYTAIAMKMPTHQLNAMLQPHADLYLLSQNNPNITGIGGGFLCKRNGSIVAGLGVSGGSVEQDMAILRKAVEKFCLGNYFITID</sequence>
<dbReference type="PANTHER" id="PTHR34309">
    <property type="entry name" value="SLR1406 PROTEIN"/>
    <property type="match status" value="1"/>
</dbReference>
<gene>
    <name evidence="1" type="ORF">EV692_2251</name>
</gene>
<dbReference type="SUPFAM" id="SSF143744">
    <property type="entry name" value="GlcG-like"/>
    <property type="match status" value="1"/>
</dbReference>
<dbReference type="Gene3D" id="3.30.450.150">
    <property type="entry name" value="Haem-degrading domain"/>
    <property type="match status" value="1"/>
</dbReference>
<dbReference type="GO" id="GO:0016740">
    <property type="term" value="F:transferase activity"/>
    <property type="evidence" value="ECO:0007669"/>
    <property type="project" value="UniProtKB-KW"/>
</dbReference>
<evidence type="ECO:0000313" key="1">
    <source>
        <dbReference type="EMBL" id="TCK66977.1"/>
    </source>
</evidence>
<dbReference type="InterPro" id="IPR038084">
    <property type="entry name" value="PduO/GlcC-like_sf"/>
</dbReference>
<accession>A0A4R1KR34</accession>
<dbReference type="Pfam" id="PF03928">
    <property type="entry name" value="HbpS-like"/>
    <property type="match status" value="1"/>
</dbReference>
<proteinExistence type="predicted"/>
<dbReference type="RefSeq" id="WP_132302806.1">
    <property type="nucleotide sequence ID" value="NZ_CP170642.1"/>
</dbReference>
<name>A0A4R1KR34_9PAST</name>
<protein>
    <submittedName>
        <fullName evidence="1">ATP:cob(I)alamin adenosyltransferase</fullName>
    </submittedName>
</protein>
<dbReference type="PANTHER" id="PTHR34309:SF1">
    <property type="entry name" value="PROTEIN GLCG"/>
    <property type="match status" value="1"/>
</dbReference>
<dbReference type="EMBL" id="SMGJ01000009">
    <property type="protein sequence ID" value="TCK66977.1"/>
    <property type="molecule type" value="Genomic_DNA"/>
</dbReference>
<organism evidence="1 2">
    <name type="scientific">Lonepinella koalarum</name>
    <dbReference type="NCBI Taxonomy" id="53417"/>
    <lineage>
        <taxon>Bacteria</taxon>
        <taxon>Pseudomonadati</taxon>
        <taxon>Pseudomonadota</taxon>
        <taxon>Gammaproteobacteria</taxon>
        <taxon>Pasteurellales</taxon>
        <taxon>Pasteurellaceae</taxon>
        <taxon>Lonepinella</taxon>
    </lineage>
</organism>